<reference evidence="3 6" key="1">
    <citation type="submission" date="2014-08" db="EMBL/GenBank/DDBJ databases">
        <title>Clostridium innocuum, an unnegligible vancomycin-resistant pathogen causing extra-intestinal infections.</title>
        <authorList>
            <person name="Feng Y."/>
            <person name="Chiu C.-H."/>
        </authorList>
    </citation>
    <scope>NUCLEOTIDE SEQUENCE [LARGE SCALE GENOMIC DNA]</scope>
    <source>
        <strain evidence="3 6">AN88</strain>
    </source>
</reference>
<dbReference type="Gene3D" id="3.30.450.380">
    <property type="match status" value="1"/>
</dbReference>
<dbReference type="AlphaFoldDB" id="A0A099I772"/>
<dbReference type="PANTHER" id="PTHR30486">
    <property type="entry name" value="TWITCHING MOTILITY PROTEIN PILT"/>
    <property type="match status" value="1"/>
</dbReference>
<dbReference type="InterPro" id="IPR027417">
    <property type="entry name" value="P-loop_NTPase"/>
</dbReference>
<dbReference type="InterPro" id="IPR050921">
    <property type="entry name" value="T4SS_GSP_E_ATPase"/>
</dbReference>
<sequence length="341" mass="39063">MAFDFGILQPFVNDAMITDIDSNGKTVYTTHVHKGKSRAALLEPGYLEQLLNRLCNSGAINDQFNYEHPKLDGEIDGLRIHATHQSFSTSGFTLSIRKNPIELVITPKTAKKTKYCSSAVFDFLRACVIARMSVIFGGEVGTGKTQLMKTMLSMCDDQASIVLLSDIDEMRMLELYPQRNIRQYIINDIMSYTAATSCILRDNADYVCFQEVRDEAVDDLFLVLSSSARVTATLHVKDALLMPQRMIQLSSNKNDHHLLSTIHDYIQVCITPCRVMRNGRLRRYIGQIALFWNDADRVPQKCLLYEQREEQAIRYAMPEYFKKYFANQNIQLDWREGIENL</sequence>
<dbReference type="InterPro" id="IPR001482">
    <property type="entry name" value="T2SS/T4SS_dom"/>
</dbReference>
<dbReference type="EMBL" id="JQIF01000039">
    <property type="protein sequence ID" value="KGJ53575.1"/>
    <property type="molecule type" value="Genomic_DNA"/>
</dbReference>
<protein>
    <submittedName>
        <fullName evidence="4">Flp pilus assembly complex ATPase component TadA</fullName>
    </submittedName>
</protein>
<name>A0A099I772_CLOIN</name>
<dbReference type="Proteomes" id="UP000604383">
    <property type="component" value="Unassembled WGS sequence"/>
</dbReference>
<evidence type="ECO:0000313" key="3">
    <source>
        <dbReference type="EMBL" id="KGJ53575.1"/>
    </source>
</evidence>
<accession>A0A099I772</accession>
<evidence type="ECO:0000259" key="2">
    <source>
        <dbReference type="Pfam" id="PF00437"/>
    </source>
</evidence>
<comment type="caution">
    <text evidence="3">The sequence shown here is derived from an EMBL/GenBank/DDBJ whole genome shotgun (WGS) entry which is preliminary data.</text>
</comment>
<evidence type="ECO:0000256" key="1">
    <source>
        <dbReference type="ARBA" id="ARBA00006611"/>
    </source>
</evidence>
<dbReference type="Proteomes" id="UP001203972">
    <property type="component" value="Unassembled WGS sequence"/>
</dbReference>
<dbReference type="EMBL" id="JAKTMA010000045">
    <property type="protein sequence ID" value="MCR0234948.1"/>
    <property type="molecule type" value="Genomic_DNA"/>
</dbReference>
<dbReference type="Proteomes" id="UP000030008">
    <property type="component" value="Unassembled WGS sequence"/>
</dbReference>
<dbReference type="RefSeq" id="WP_008819404.1">
    <property type="nucleotide sequence ID" value="NZ_AP025565.1"/>
</dbReference>
<organism evidence="3 6">
    <name type="scientific">Clostridium innocuum</name>
    <dbReference type="NCBI Taxonomy" id="1522"/>
    <lineage>
        <taxon>Bacteria</taxon>
        <taxon>Bacillati</taxon>
        <taxon>Bacillota</taxon>
        <taxon>Clostridia</taxon>
        <taxon>Eubacteriales</taxon>
        <taxon>Clostridiaceae</taxon>
        <taxon>Clostridium</taxon>
    </lineage>
</organism>
<gene>
    <name evidence="4" type="primary">tadA</name>
    <name evidence="3" type="ORF">CIAN88_09190</name>
    <name evidence="5" type="ORF">GT664_19340</name>
    <name evidence="4" type="ORF">MKC95_19450</name>
</gene>
<dbReference type="GO" id="GO:0016887">
    <property type="term" value="F:ATP hydrolysis activity"/>
    <property type="evidence" value="ECO:0007669"/>
    <property type="project" value="InterPro"/>
</dbReference>
<evidence type="ECO:0000313" key="5">
    <source>
        <dbReference type="EMBL" id="MZH57849.1"/>
    </source>
</evidence>
<feature type="domain" description="Bacterial type II secretion system protein E" evidence="2">
    <location>
        <begin position="119"/>
        <end position="262"/>
    </location>
</feature>
<evidence type="ECO:0000313" key="4">
    <source>
        <dbReference type="EMBL" id="MCR0234948.1"/>
    </source>
</evidence>
<dbReference type="Pfam" id="PF00437">
    <property type="entry name" value="T2SSE"/>
    <property type="match status" value="1"/>
</dbReference>
<dbReference type="EMBL" id="WWTN01000045">
    <property type="protein sequence ID" value="MZH57849.1"/>
    <property type="molecule type" value="Genomic_DNA"/>
</dbReference>
<comment type="similarity">
    <text evidence="1">Belongs to the GSP E family.</text>
</comment>
<reference evidence="5" key="2">
    <citation type="journal article" date="2019" name="Nat. Med.">
        <title>A library of human gut bacterial isolates paired with longitudinal multiomics data enables mechanistic microbiome research.</title>
        <authorList>
            <person name="Poyet M."/>
            <person name="Groussin M."/>
            <person name="Gibbons S.M."/>
            <person name="Avila-Pacheco J."/>
            <person name="Jiang X."/>
            <person name="Kearney S.M."/>
            <person name="Perrotta A.R."/>
            <person name="Berdy B."/>
            <person name="Zhao S."/>
            <person name="Lieberman T.D."/>
            <person name="Swanson P.K."/>
            <person name="Smith M."/>
            <person name="Roesemann S."/>
            <person name="Alexander J.E."/>
            <person name="Rich S.A."/>
            <person name="Livny J."/>
            <person name="Vlamakis H."/>
            <person name="Clish C."/>
            <person name="Bullock K."/>
            <person name="Deik A."/>
            <person name="Scott J."/>
            <person name="Pierce K.A."/>
            <person name="Xavier R.J."/>
            <person name="Alm E.J."/>
        </authorList>
    </citation>
    <scope>NUCLEOTIDE SEQUENCE</scope>
    <source>
        <strain evidence="5">BIOML-A12</strain>
    </source>
</reference>
<evidence type="ECO:0000313" key="6">
    <source>
        <dbReference type="Proteomes" id="UP000030008"/>
    </source>
</evidence>
<reference evidence="4" key="3">
    <citation type="journal article" date="2022" name="Clin. Infect. Dis.">
        <title>Association between Clostridium innocuum and antibiotic-associated diarrhea in adults and children: A cross-sectional study and comparative genomics analysis.</title>
        <authorList>
            <person name="Cherny K.E."/>
            <person name="Muscat E.B."/>
            <person name="Balaji A."/>
            <person name="Mukherjee J."/>
            <person name="Ozer E.A."/>
            <person name="Angarone M.P."/>
            <person name="Hauser A.R."/>
            <person name="Sichel J.S."/>
            <person name="Amponsah E."/>
            <person name="Kociolek L.K."/>
        </authorList>
    </citation>
    <scope>NUCLEOTIDE SEQUENCE</scope>
    <source>
        <strain evidence="4">NU1-AC-029v</strain>
    </source>
</reference>
<dbReference type="SUPFAM" id="SSF52540">
    <property type="entry name" value="P-loop containing nucleoside triphosphate hydrolases"/>
    <property type="match status" value="1"/>
</dbReference>
<proteinExistence type="inferred from homology"/>
<dbReference type="Gene3D" id="3.40.50.300">
    <property type="entry name" value="P-loop containing nucleotide triphosphate hydrolases"/>
    <property type="match status" value="1"/>
</dbReference>
<dbReference type="PANTHER" id="PTHR30486:SF6">
    <property type="entry name" value="TYPE IV PILUS RETRACTATION ATPASE PILT"/>
    <property type="match status" value="1"/>
</dbReference>